<organism evidence="1 2">
    <name type="scientific">Candidatus Phytoplasma rubi</name>
    <dbReference type="NCBI Taxonomy" id="399025"/>
    <lineage>
        <taxon>Bacteria</taxon>
        <taxon>Bacillati</taxon>
        <taxon>Mycoplasmatota</taxon>
        <taxon>Mollicutes</taxon>
        <taxon>Acholeplasmatales</taxon>
        <taxon>Acholeplasmataceae</taxon>
        <taxon>Candidatus Phytoplasma</taxon>
        <taxon>16SrV (Elm yellows group)</taxon>
    </lineage>
</organism>
<proteinExistence type="predicted"/>
<keyword evidence="2" id="KW-1185">Reference proteome</keyword>
<evidence type="ECO:0000313" key="2">
    <source>
        <dbReference type="Proteomes" id="UP001164727"/>
    </source>
</evidence>
<dbReference type="Proteomes" id="UP001164727">
    <property type="component" value="Chromosome"/>
</dbReference>
<accession>A0ABY7BSW1</accession>
<reference evidence="1 2" key="1">
    <citation type="journal article" date="2023" name="Microbiol. Resour. Announc.">
        <title>Complete Genome of 'Candidatus Phytoplasma rubi' RS, a Phytopathogenic Bacterium Associated with Rubus Stunt Disease.</title>
        <authorList>
            <person name="Duckeck D."/>
            <person name="Zubert C."/>
            <person name="Bohm J.W."/>
            <person name="Carminati G."/>
            <person name="Schneider B."/>
            <person name="Kube M."/>
        </authorList>
    </citation>
    <scope>NUCLEOTIDE SEQUENCE [LARGE SCALE GENOMIC DNA]</scope>
    <source>
        <strain evidence="1 2">RS</strain>
    </source>
</reference>
<evidence type="ECO:0000313" key="1">
    <source>
        <dbReference type="EMBL" id="WAN63690.1"/>
    </source>
</evidence>
<gene>
    <name evidence="1" type="ORF">RS022_09030</name>
</gene>
<name>A0ABY7BSW1_9MOLU</name>
<protein>
    <submittedName>
        <fullName evidence="1">Tra5 transposase, IstB</fullName>
    </submittedName>
</protein>
<dbReference type="RefSeq" id="WP_268849871.1">
    <property type="nucleotide sequence ID" value="NZ_CP114006.1"/>
</dbReference>
<sequence length="51" mass="5831">MSVILDGSHQQILSVQTSLRPNLKLIQATFKVIPKLKRPYIIHSDRNGVLY</sequence>
<dbReference type="EMBL" id="CP114006">
    <property type="protein sequence ID" value="WAN63690.1"/>
    <property type="molecule type" value="Genomic_DNA"/>
</dbReference>